<dbReference type="SUPFAM" id="SSF54427">
    <property type="entry name" value="NTF2-like"/>
    <property type="match status" value="1"/>
</dbReference>
<dbReference type="EMBL" id="RJKE01000001">
    <property type="protein sequence ID" value="ROO86589.1"/>
    <property type="molecule type" value="Genomic_DNA"/>
</dbReference>
<dbReference type="OrthoDB" id="4571298at2"/>
<organism evidence="2 3">
    <name type="scientific">Actinocorallia herbida</name>
    <dbReference type="NCBI Taxonomy" id="58109"/>
    <lineage>
        <taxon>Bacteria</taxon>
        <taxon>Bacillati</taxon>
        <taxon>Actinomycetota</taxon>
        <taxon>Actinomycetes</taxon>
        <taxon>Streptosporangiales</taxon>
        <taxon>Thermomonosporaceae</taxon>
        <taxon>Actinocorallia</taxon>
    </lineage>
</organism>
<keyword evidence="3" id="KW-1185">Reference proteome</keyword>
<dbReference type="InterPro" id="IPR032710">
    <property type="entry name" value="NTF2-like_dom_sf"/>
</dbReference>
<feature type="domain" description="SnoaL-like" evidence="1">
    <location>
        <begin position="2"/>
        <end position="122"/>
    </location>
</feature>
<evidence type="ECO:0000259" key="1">
    <source>
        <dbReference type="Pfam" id="PF13577"/>
    </source>
</evidence>
<sequence>MDDLEAVKQLKARYCRLLDAKDWTAYAGLFTADVVVDLSEGGGRVIEGAEAFLAFLVPQLTGVVTVHHCYMPEISFPSASTAQGVWAMEDRLRFPDGTDVTGFGHYHETYVRTADGWRIKTTRLTRLRLDIVPPKS</sequence>
<evidence type="ECO:0000313" key="2">
    <source>
        <dbReference type="EMBL" id="ROO86589.1"/>
    </source>
</evidence>
<gene>
    <name evidence="2" type="ORF">EDD29_4162</name>
</gene>
<evidence type="ECO:0000313" key="3">
    <source>
        <dbReference type="Proteomes" id="UP000272400"/>
    </source>
</evidence>
<proteinExistence type="predicted"/>
<dbReference type="AlphaFoldDB" id="A0A3N1CZ98"/>
<comment type="caution">
    <text evidence="2">The sequence shown here is derived from an EMBL/GenBank/DDBJ whole genome shotgun (WGS) entry which is preliminary data.</text>
</comment>
<dbReference type="Proteomes" id="UP000272400">
    <property type="component" value="Unassembled WGS sequence"/>
</dbReference>
<protein>
    <submittedName>
        <fullName evidence="2">SnoaL-like protein</fullName>
    </submittedName>
</protein>
<dbReference type="RefSeq" id="WP_123665975.1">
    <property type="nucleotide sequence ID" value="NZ_RJKE01000001.1"/>
</dbReference>
<dbReference type="InterPro" id="IPR037401">
    <property type="entry name" value="SnoaL-like"/>
</dbReference>
<dbReference type="CDD" id="cd00531">
    <property type="entry name" value="NTF2_like"/>
    <property type="match status" value="1"/>
</dbReference>
<dbReference type="Gene3D" id="3.10.450.50">
    <property type="match status" value="1"/>
</dbReference>
<name>A0A3N1CZ98_9ACTN</name>
<accession>A0A3N1CZ98</accession>
<reference evidence="2 3" key="1">
    <citation type="submission" date="2018-11" db="EMBL/GenBank/DDBJ databases">
        <title>Sequencing the genomes of 1000 actinobacteria strains.</title>
        <authorList>
            <person name="Klenk H.-P."/>
        </authorList>
    </citation>
    <scope>NUCLEOTIDE SEQUENCE [LARGE SCALE GENOMIC DNA]</scope>
    <source>
        <strain evidence="2 3">DSM 44254</strain>
    </source>
</reference>
<dbReference type="Pfam" id="PF13577">
    <property type="entry name" value="SnoaL_4"/>
    <property type="match status" value="1"/>
</dbReference>